<evidence type="ECO:0000256" key="2">
    <source>
        <dbReference type="ARBA" id="ARBA00006742"/>
    </source>
</evidence>
<comment type="subcellular location">
    <subcellularLocation>
        <location evidence="1">Cell membrane</location>
        <topology evidence="1">Single-pass membrane protein</topology>
    </subcellularLocation>
</comment>
<dbReference type="GO" id="GO:0005886">
    <property type="term" value="C:plasma membrane"/>
    <property type="evidence" value="ECO:0007669"/>
    <property type="project" value="UniProtKB-SubCell"/>
</dbReference>
<dbReference type="NCBIfam" id="TIGR00739">
    <property type="entry name" value="yajC"/>
    <property type="match status" value="1"/>
</dbReference>
<dbReference type="InterPro" id="IPR003849">
    <property type="entry name" value="Preprotein_translocase_YajC"/>
</dbReference>
<evidence type="ECO:0000256" key="7">
    <source>
        <dbReference type="ARBA" id="ARBA00022989"/>
    </source>
</evidence>
<evidence type="ECO:0000256" key="3">
    <source>
        <dbReference type="ARBA" id="ARBA00022448"/>
    </source>
</evidence>
<dbReference type="KEGG" id="panc:E2636_06540"/>
<reference evidence="11 12" key="1">
    <citation type="submission" date="2019-03" db="EMBL/GenBank/DDBJ databases">
        <title>Complete genome sequence of Paenisporosarcina antarctica CGMCC 1.6503T.</title>
        <authorList>
            <person name="Rong J.-C."/>
            <person name="Chi N.-Y."/>
            <person name="Zhang Q.-F."/>
        </authorList>
    </citation>
    <scope>NUCLEOTIDE SEQUENCE [LARGE SCALE GENOMIC DNA]</scope>
    <source>
        <strain evidence="11 12">CGMCC 1.6503</strain>
    </source>
</reference>
<dbReference type="AlphaFoldDB" id="A0A4P6ZXF4"/>
<organism evidence="11 12">
    <name type="scientific">Paenisporosarcina antarctica</name>
    <dbReference type="NCBI Taxonomy" id="417367"/>
    <lineage>
        <taxon>Bacteria</taxon>
        <taxon>Bacillati</taxon>
        <taxon>Bacillota</taxon>
        <taxon>Bacilli</taxon>
        <taxon>Bacillales</taxon>
        <taxon>Caryophanaceae</taxon>
        <taxon>Paenisporosarcina</taxon>
    </lineage>
</organism>
<name>A0A4P6ZXF4_9BACL</name>
<keyword evidence="8" id="KW-0811">Translocation</keyword>
<keyword evidence="9 10" id="KW-0472">Membrane</keyword>
<dbReference type="Proteomes" id="UP000294292">
    <property type="component" value="Chromosome"/>
</dbReference>
<keyword evidence="4" id="KW-1003">Cell membrane</keyword>
<evidence type="ECO:0000256" key="1">
    <source>
        <dbReference type="ARBA" id="ARBA00004162"/>
    </source>
</evidence>
<keyword evidence="5 10" id="KW-0812">Transmembrane</keyword>
<evidence type="ECO:0000256" key="6">
    <source>
        <dbReference type="ARBA" id="ARBA00022927"/>
    </source>
</evidence>
<feature type="transmembrane region" description="Helical" evidence="10">
    <location>
        <begin position="6"/>
        <end position="25"/>
    </location>
</feature>
<keyword evidence="6" id="KW-0653">Protein transport</keyword>
<keyword evidence="7 10" id="KW-1133">Transmembrane helix</keyword>
<evidence type="ECO:0000256" key="8">
    <source>
        <dbReference type="ARBA" id="ARBA00023010"/>
    </source>
</evidence>
<dbReference type="OrthoDB" id="9800132at2"/>
<evidence type="ECO:0000313" key="12">
    <source>
        <dbReference type="Proteomes" id="UP000294292"/>
    </source>
</evidence>
<evidence type="ECO:0000256" key="4">
    <source>
        <dbReference type="ARBA" id="ARBA00022475"/>
    </source>
</evidence>
<dbReference type="PRINTS" id="PR01853">
    <property type="entry name" value="YAJCTRNLCASE"/>
</dbReference>
<dbReference type="RefSeq" id="WP_017381205.1">
    <property type="nucleotide sequence ID" value="NZ_CP038015.1"/>
</dbReference>
<dbReference type="PANTHER" id="PTHR33909:SF1">
    <property type="entry name" value="SEC TRANSLOCON ACCESSORY COMPLEX SUBUNIT YAJC"/>
    <property type="match status" value="1"/>
</dbReference>
<evidence type="ECO:0000313" key="11">
    <source>
        <dbReference type="EMBL" id="QBP40798.1"/>
    </source>
</evidence>
<dbReference type="EMBL" id="CP038015">
    <property type="protein sequence ID" value="QBP40798.1"/>
    <property type="molecule type" value="Genomic_DNA"/>
</dbReference>
<sequence>METLIGLSPIILMFVVMWFFIIRPAQKRQKTTASMQSSLKRGDRIVTLGGLHALVDAVDDTTVFVTIADGTRLQFERAAITRVVE</sequence>
<dbReference type="PANTHER" id="PTHR33909">
    <property type="entry name" value="SEC TRANSLOCON ACCESSORY COMPLEX SUBUNIT YAJC"/>
    <property type="match status" value="1"/>
</dbReference>
<dbReference type="GO" id="GO:0015031">
    <property type="term" value="P:protein transport"/>
    <property type="evidence" value="ECO:0007669"/>
    <property type="project" value="UniProtKB-KW"/>
</dbReference>
<evidence type="ECO:0000256" key="5">
    <source>
        <dbReference type="ARBA" id="ARBA00022692"/>
    </source>
</evidence>
<proteinExistence type="inferred from homology"/>
<accession>A0A4P6ZXF4</accession>
<dbReference type="SMART" id="SM01323">
    <property type="entry name" value="YajC"/>
    <property type="match status" value="1"/>
</dbReference>
<dbReference type="Pfam" id="PF02699">
    <property type="entry name" value="YajC"/>
    <property type="match status" value="1"/>
</dbReference>
<comment type="similarity">
    <text evidence="2">Belongs to the YajC family.</text>
</comment>
<protein>
    <submittedName>
        <fullName evidence="11">Preprotein translocase subunit YajC</fullName>
    </submittedName>
</protein>
<evidence type="ECO:0000256" key="10">
    <source>
        <dbReference type="SAM" id="Phobius"/>
    </source>
</evidence>
<keyword evidence="12" id="KW-1185">Reference proteome</keyword>
<keyword evidence="3" id="KW-0813">Transport</keyword>
<evidence type="ECO:0000256" key="9">
    <source>
        <dbReference type="ARBA" id="ARBA00023136"/>
    </source>
</evidence>
<gene>
    <name evidence="11" type="primary">yajC</name>
    <name evidence="11" type="ORF">E2636_06540</name>
</gene>